<name>A0A0N0MF13_9PROT</name>
<dbReference type="SUPFAM" id="SSF52151">
    <property type="entry name" value="FabD/lysophospholipase-like"/>
    <property type="match status" value="1"/>
</dbReference>
<sequence>MEVMPVQAFVFPGQGSQSVGMGRDLAEAFAPAREVFQEVDDALGQHLSKLMFDGPMEDLTRTDNAQPALMAVSLAVLRVLEREGGVDLKRDVALVAGHSLGEYSALAAAGALGVAQTARLLRLRGNAMQKAVPPGVGGMAALIGVGMDMERATSLCAEAAIFTDDAGRTHTQVLEVANDNGGGQVVVAGEMAAIDRVIVLARAQGVKRALKLPVSAPFHCSMMAPAAEEMRVALADTDIKAPLVPVVANVTAAKVTDPATIRDLLVRQVTGTVRWRESVDAMVAMGIDSFVEIGSGKVLSGLVKRINGDVATRPVGTPADIEAYLAAR</sequence>
<dbReference type="NCBIfam" id="TIGR00128">
    <property type="entry name" value="fabD"/>
    <property type="match status" value="1"/>
</dbReference>
<dbReference type="SMART" id="SM00827">
    <property type="entry name" value="PKS_AT"/>
    <property type="match status" value="1"/>
</dbReference>
<dbReference type="InterPro" id="IPR050858">
    <property type="entry name" value="Mal-CoA-ACP_Trans/PKS_FabD"/>
</dbReference>
<dbReference type="Gene3D" id="3.30.70.250">
    <property type="entry name" value="Malonyl-CoA ACP transacylase, ACP-binding"/>
    <property type="match status" value="1"/>
</dbReference>
<evidence type="ECO:0000259" key="8">
    <source>
        <dbReference type="SMART" id="SM00827"/>
    </source>
</evidence>
<dbReference type="Proteomes" id="UP000031553">
    <property type="component" value="Unassembled WGS sequence"/>
</dbReference>
<dbReference type="InterPro" id="IPR001227">
    <property type="entry name" value="Ac_transferase_dom_sf"/>
</dbReference>
<dbReference type="EC" id="2.3.1.39" evidence="1 6"/>
<evidence type="ECO:0000256" key="5">
    <source>
        <dbReference type="ARBA" id="ARBA00048462"/>
    </source>
</evidence>
<comment type="caution">
    <text evidence="9">The sequence shown here is derived from an EMBL/GenBank/DDBJ whole genome shotgun (WGS) entry which is preliminary data.</text>
</comment>
<evidence type="ECO:0000256" key="3">
    <source>
        <dbReference type="ARBA" id="ARBA00022679"/>
    </source>
</evidence>
<gene>
    <name evidence="9" type="ORF">GLUCOINTEAF2_0202317</name>
</gene>
<accession>A0A0N0MF13</accession>
<keyword evidence="3 6" id="KW-0808">Transferase</keyword>
<dbReference type="GO" id="GO:0004314">
    <property type="term" value="F:[acyl-carrier-protein] S-malonyltransferase activity"/>
    <property type="evidence" value="ECO:0007669"/>
    <property type="project" value="UniProtKB-EC"/>
</dbReference>
<keyword evidence="4 6" id="KW-0012">Acyltransferase</keyword>
<feature type="active site" evidence="7">
    <location>
        <position position="99"/>
    </location>
</feature>
<comment type="similarity">
    <text evidence="6">Belongs to the fabD family.</text>
</comment>
<dbReference type="GO" id="GO:0005829">
    <property type="term" value="C:cytosol"/>
    <property type="evidence" value="ECO:0007669"/>
    <property type="project" value="TreeGrafter"/>
</dbReference>
<dbReference type="PANTHER" id="PTHR42681:SF1">
    <property type="entry name" value="MALONYL-COA-ACYL CARRIER PROTEIN TRANSACYLASE, MITOCHONDRIAL"/>
    <property type="match status" value="1"/>
</dbReference>
<evidence type="ECO:0000256" key="2">
    <source>
        <dbReference type="ARBA" id="ARBA00018953"/>
    </source>
</evidence>
<dbReference type="InterPro" id="IPR016036">
    <property type="entry name" value="Malonyl_transacylase_ACP-bd"/>
</dbReference>
<dbReference type="Gene3D" id="3.40.366.10">
    <property type="entry name" value="Malonyl-Coenzyme A Acyl Carrier Protein, domain 2"/>
    <property type="match status" value="1"/>
</dbReference>
<dbReference type="InterPro" id="IPR014043">
    <property type="entry name" value="Acyl_transferase_dom"/>
</dbReference>
<comment type="catalytic activity">
    <reaction evidence="5 6">
        <text>holo-[ACP] + malonyl-CoA = malonyl-[ACP] + CoA</text>
        <dbReference type="Rhea" id="RHEA:41792"/>
        <dbReference type="Rhea" id="RHEA-COMP:9623"/>
        <dbReference type="Rhea" id="RHEA-COMP:9685"/>
        <dbReference type="ChEBI" id="CHEBI:57287"/>
        <dbReference type="ChEBI" id="CHEBI:57384"/>
        <dbReference type="ChEBI" id="CHEBI:64479"/>
        <dbReference type="ChEBI" id="CHEBI:78449"/>
        <dbReference type="EC" id="2.3.1.39"/>
    </reaction>
</comment>
<evidence type="ECO:0000313" key="10">
    <source>
        <dbReference type="Proteomes" id="UP000031553"/>
    </source>
</evidence>
<dbReference type="PIRSF" id="PIRSF000446">
    <property type="entry name" value="Mct"/>
    <property type="match status" value="1"/>
</dbReference>
<evidence type="ECO:0000256" key="1">
    <source>
        <dbReference type="ARBA" id="ARBA00013258"/>
    </source>
</evidence>
<proteinExistence type="inferred from homology"/>
<evidence type="ECO:0000313" key="9">
    <source>
        <dbReference type="EMBL" id="KPH87086.1"/>
    </source>
</evidence>
<protein>
    <recommendedName>
        <fullName evidence="2 6">Malonyl CoA-acyl carrier protein transacylase</fullName>
        <ecNumber evidence="1 6">2.3.1.39</ecNumber>
    </recommendedName>
</protein>
<evidence type="ECO:0000256" key="6">
    <source>
        <dbReference type="PIRNR" id="PIRNR000446"/>
    </source>
</evidence>
<dbReference type="EMBL" id="JUFX02000157">
    <property type="protein sequence ID" value="KPH87086.1"/>
    <property type="molecule type" value="Genomic_DNA"/>
</dbReference>
<evidence type="ECO:0000256" key="4">
    <source>
        <dbReference type="ARBA" id="ARBA00023315"/>
    </source>
</evidence>
<dbReference type="SUPFAM" id="SSF55048">
    <property type="entry name" value="Probable ACP-binding domain of malonyl-CoA ACP transacylase"/>
    <property type="match status" value="1"/>
</dbReference>
<feature type="domain" description="Malonyl-CoA:ACP transacylase (MAT)" evidence="8">
    <location>
        <begin position="10"/>
        <end position="320"/>
    </location>
</feature>
<dbReference type="Pfam" id="PF00698">
    <property type="entry name" value="Acyl_transf_1"/>
    <property type="match status" value="1"/>
</dbReference>
<dbReference type="InterPro" id="IPR016035">
    <property type="entry name" value="Acyl_Trfase/lysoPLipase"/>
</dbReference>
<feature type="active site" evidence="7">
    <location>
        <position position="219"/>
    </location>
</feature>
<dbReference type="InterPro" id="IPR024925">
    <property type="entry name" value="Malonyl_CoA-ACP_transAc"/>
</dbReference>
<dbReference type="PANTHER" id="PTHR42681">
    <property type="entry name" value="MALONYL-COA-ACYL CARRIER PROTEIN TRANSACYLASE, MITOCHONDRIAL"/>
    <property type="match status" value="1"/>
</dbReference>
<dbReference type="GO" id="GO:0006633">
    <property type="term" value="P:fatty acid biosynthetic process"/>
    <property type="evidence" value="ECO:0007669"/>
    <property type="project" value="TreeGrafter"/>
</dbReference>
<evidence type="ECO:0000256" key="7">
    <source>
        <dbReference type="PIRSR" id="PIRSR000446-1"/>
    </source>
</evidence>
<reference evidence="9 10" key="1">
    <citation type="submission" date="2015-07" db="EMBL/GenBank/DDBJ databases">
        <title>Draft Genome Sequence of Komagataeibacter intermedius Strain AF2, Isolated from Kombucha Tea.</title>
        <authorList>
            <person name="Santos R.A."/>
            <person name="Berretta A.A."/>
            <person name="Barud H.S."/>
            <person name="Ribeiro S.J."/>
            <person name="Gonzalez-Garcia L.N."/>
            <person name="Zucchi T.D."/>
            <person name="Goldman G.H."/>
            <person name="Riano-Pachon D.M."/>
        </authorList>
    </citation>
    <scope>NUCLEOTIDE SEQUENCE [LARGE SCALE GENOMIC DNA]</scope>
    <source>
        <strain evidence="9 10">AF2</strain>
    </source>
</reference>
<dbReference type="InterPro" id="IPR004410">
    <property type="entry name" value="Malonyl_CoA-ACP_transAc_FabD"/>
</dbReference>
<dbReference type="AlphaFoldDB" id="A0A0N0MF13"/>
<organism evidence="9 10">
    <name type="scientific">Komagataeibacter intermedius AF2</name>
    <dbReference type="NCBI Taxonomy" id="1458464"/>
    <lineage>
        <taxon>Bacteria</taxon>
        <taxon>Pseudomonadati</taxon>
        <taxon>Pseudomonadota</taxon>
        <taxon>Alphaproteobacteria</taxon>
        <taxon>Acetobacterales</taxon>
        <taxon>Acetobacteraceae</taxon>
        <taxon>Komagataeibacter</taxon>
    </lineage>
</organism>